<keyword evidence="4" id="KW-0138">CF(0)</keyword>
<dbReference type="GO" id="GO:0015986">
    <property type="term" value="P:proton motive force-driven ATP synthesis"/>
    <property type="evidence" value="ECO:0007669"/>
    <property type="project" value="InterPro"/>
</dbReference>
<evidence type="ECO:0000256" key="2">
    <source>
        <dbReference type="ARBA" id="ARBA00005699"/>
    </source>
</evidence>
<keyword evidence="5" id="KW-0375">Hydrogen ion transport</keyword>
<keyword evidence="9" id="KW-0066">ATP synthesis</keyword>
<keyword evidence="8 10" id="KW-0472">Membrane</keyword>
<evidence type="ECO:0000256" key="10">
    <source>
        <dbReference type="SAM" id="Phobius"/>
    </source>
</evidence>
<organism evidence="11 12">
    <name type="scientific">Morchella conica CCBAS932</name>
    <dbReference type="NCBI Taxonomy" id="1392247"/>
    <lineage>
        <taxon>Eukaryota</taxon>
        <taxon>Fungi</taxon>
        <taxon>Dikarya</taxon>
        <taxon>Ascomycota</taxon>
        <taxon>Pezizomycotina</taxon>
        <taxon>Pezizomycetes</taxon>
        <taxon>Pezizales</taxon>
        <taxon>Morchellaceae</taxon>
        <taxon>Morchella</taxon>
    </lineage>
</organism>
<dbReference type="AlphaFoldDB" id="A0A3N4KRS4"/>
<dbReference type="Proteomes" id="UP000277580">
    <property type="component" value="Unassembled WGS sequence"/>
</dbReference>
<keyword evidence="3" id="KW-0813">Transport</keyword>
<evidence type="ECO:0000256" key="8">
    <source>
        <dbReference type="ARBA" id="ARBA00023136"/>
    </source>
</evidence>
<dbReference type="OrthoDB" id="437at2759"/>
<keyword evidence="6" id="KW-0406">Ion transport</keyword>
<dbReference type="Pfam" id="PF04718">
    <property type="entry name" value="ATP-synt_G"/>
    <property type="match status" value="1"/>
</dbReference>
<evidence type="ECO:0000256" key="9">
    <source>
        <dbReference type="ARBA" id="ARBA00023310"/>
    </source>
</evidence>
<sequence>MRSSLVRSPAVRQLTARRFASTGSETAAKATSEASAKAQEASKKAQDAVKVAAGKLGAAASGVGNSLMKVGGRTGKLIHTISAMIPPAQYYGRVGLELSKLVFHGQKMAPPKLETFRTTFSPVINTLKGLRTAPSATISNMSSQTASLNMSPRYLLERLQSISRAQVLAGGVLAAEVIGFFTIGEIIGRRKLIGYRGAEQHH</sequence>
<evidence type="ECO:0000313" key="12">
    <source>
        <dbReference type="Proteomes" id="UP000277580"/>
    </source>
</evidence>
<keyword evidence="12" id="KW-1185">Reference proteome</keyword>
<evidence type="ECO:0000256" key="7">
    <source>
        <dbReference type="ARBA" id="ARBA00023128"/>
    </source>
</evidence>
<gene>
    <name evidence="11" type="ORF">P167DRAFT_566155</name>
</gene>
<comment type="subcellular location">
    <subcellularLocation>
        <location evidence="1">Mitochondrion membrane</location>
    </subcellularLocation>
</comment>
<reference evidence="11 12" key="1">
    <citation type="journal article" date="2018" name="Nat. Ecol. Evol.">
        <title>Pezizomycetes genomes reveal the molecular basis of ectomycorrhizal truffle lifestyle.</title>
        <authorList>
            <person name="Murat C."/>
            <person name="Payen T."/>
            <person name="Noel B."/>
            <person name="Kuo A."/>
            <person name="Morin E."/>
            <person name="Chen J."/>
            <person name="Kohler A."/>
            <person name="Krizsan K."/>
            <person name="Balestrini R."/>
            <person name="Da Silva C."/>
            <person name="Montanini B."/>
            <person name="Hainaut M."/>
            <person name="Levati E."/>
            <person name="Barry K.W."/>
            <person name="Belfiori B."/>
            <person name="Cichocki N."/>
            <person name="Clum A."/>
            <person name="Dockter R.B."/>
            <person name="Fauchery L."/>
            <person name="Guy J."/>
            <person name="Iotti M."/>
            <person name="Le Tacon F."/>
            <person name="Lindquist E.A."/>
            <person name="Lipzen A."/>
            <person name="Malagnac F."/>
            <person name="Mello A."/>
            <person name="Molinier V."/>
            <person name="Miyauchi S."/>
            <person name="Poulain J."/>
            <person name="Riccioni C."/>
            <person name="Rubini A."/>
            <person name="Sitrit Y."/>
            <person name="Splivallo R."/>
            <person name="Traeger S."/>
            <person name="Wang M."/>
            <person name="Zifcakova L."/>
            <person name="Wipf D."/>
            <person name="Zambonelli A."/>
            <person name="Paolocci F."/>
            <person name="Nowrousian M."/>
            <person name="Ottonello S."/>
            <person name="Baldrian P."/>
            <person name="Spatafora J.W."/>
            <person name="Henrissat B."/>
            <person name="Nagy L.G."/>
            <person name="Aury J.M."/>
            <person name="Wincker P."/>
            <person name="Grigoriev I.V."/>
            <person name="Bonfante P."/>
            <person name="Martin F.M."/>
        </authorList>
    </citation>
    <scope>NUCLEOTIDE SEQUENCE [LARGE SCALE GENOMIC DNA]</scope>
    <source>
        <strain evidence="11 12">CCBAS932</strain>
    </source>
</reference>
<dbReference type="InParanoid" id="A0A3N4KRS4"/>
<keyword evidence="10" id="KW-0812">Transmembrane</keyword>
<evidence type="ECO:0000256" key="3">
    <source>
        <dbReference type="ARBA" id="ARBA00022448"/>
    </source>
</evidence>
<comment type="similarity">
    <text evidence="2">Belongs to the ATPase g subunit family.</text>
</comment>
<evidence type="ECO:0000313" key="11">
    <source>
        <dbReference type="EMBL" id="RPB11061.1"/>
    </source>
</evidence>
<evidence type="ECO:0008006" key="13">
    <source>
        <dbReference type="Google" id="ProtNLM"/>
    </source>
</evidence>
<keyword evidence="10" id="KW-1133">Transmembrane helix</keyword>
<dbReference type="STRING" id="1392247.A0A3N4KRS4"/>
<dbReference type="GO" id="GO:0031966">
    <property type="term" value="C:mitochondrial membrane"/>
    <property type="evidence" value="ECO:0007669"/>
    <property type="project" value="UniProtKB-SubCell"/>
</dbReference>
<keyword evidence="7" id="KW-0496">Mitochondrion</keyword>
<dbReference type="FunCoup" id="A0A3N4KRS4">
    <property type="interactions" value="77"/>
</dbReference>
<proteinExistence type="inferred from homology"/>
<dbReference type="GO" id="GO:0045259">
    <property type="term" value="C:proton-transporting ATP synthase complex"/>
    <property type="evidence" value="ECO:0007669"/>
    <property type="project" value="UniProtKB-KW"/>
</dbReference>
<dbReference type="InterPro" id="IPR006808">
    <property type="entry name" value="ATP_synth_F0_gsu_mt"/>
</dbReference>
<accession>A0A3N4KRS4</accession>
<evidence type="ECO:0000256" key="6">
    <source>
        <dbReference type="ARBA" id="ARBA00023065"/>
    </source>
</evidence>
<evidence type="ECO:0000256" key="5">
    <source>
        <dbReference type="ARBA" id="ARBA00022781"/>
    </source>
</evidence>
<evidence type="ECO:0000256" key="4">
    <source>
        <dbReference type="ARBA" id="ARBA00022547"/>
    </source>
</evidence>
<feature type="transmembrane region" description="Helical" evidence="10">
    <location>
        <begin position="167"/>
        <end position="187"/>
    </location>
</feature>
<dbReference type="EMBL" id="ML119138">
    <property type="protein sequence ID" value="RPB11061.1"/>
    <property type="molecule type" value="Genomic_DNA"/>
</dbReference>
<dbReference type="GO" id="GO:0015078">
    <property type="term" value="F:proton transmembrane transporter activity"/>
    <property type="evidence" value="ECO:0007669"/>
    <property type="project" value="InterPro"/>
</dbReference>
<evidence type="ECO:0000256" key="1">
    <source>
        <dbReference type="ARBA" id="ARBA00004325"/>
    </source>
</evidence>
<protein>
    <recommendedName>
        <fullName evidence="13">Mitochondrial F1F0-ATP synthase g subunit</fullName>
    </recommendedName>
</protein>
<name>A0A3N4KRS4_9PEZI</name>